<dbReference type="EMBL" id="VILF01000005">
    <property type="protein sequence ID" value="MTJ45201.1"/>
    <property type="molecule type" value="Genomic_DNA"/>
</dbReference>
<protein>
    <submittedName>
        <fullName evidence="1">PIN domain-containing protein</fullName>
    </submittedName>
</protein>
<keyword evidence="2" id="KW-1185">Reference proteome</keyword>
<organism evidence="1 2">
    <name type="scientific">Dolichospermum flos-aquae UHCC 0037</name>
    <dbReference type="NCBI Taxonomy" id="2590026"/>
    <lineage>
        <taxon>Bacteria</taxon>
        <taxon>Bacillati</taxon>
        <taxon>Cyanobacteriota</taxon>
        <taxon>Cyanophyceae</taxon>
        <taxon>Nostocales</taxon>
        <taxon>Aphanizomenonaceae</taxon>
        <taxon>Dolichospermum</taxon>
    </lineage>
</organism>
<gene>
    <name evidence="1" type="ORF">FJR39_19480</name>
</gene>
<sequence>MQASGLIVVYDACVLYPAPLRDFLMWLALTDLFQAKWTDKIHEEWINNVLKNRPDLTYKQLERTKNLMNQNVRDCLVTEYEQLIDELELPDADDRHVLAAAIKSDAEIIVSSCFIAY</sequence>
<dbReference type="Proteomes" id="UP001517388">
    <property type="component" value="Unassembled WGS sequence"/>
</dbReference>
<reference evidence="2" key="1">
    <citation type="journal article" date="2020" name="Toxins">
        <title>Phylogenomic Analysis of Secondary Metabolism in the Toxic Cyanobacterial Genera Anabaena, Dolichospermum and Aphanizomenon.</title>
        <authorList>
            <person name="Oesterholm J."/>
            <person name="Popin R.V."/>
            <person name="Fewer D.P."/>
            <person name="Sivonen K."/>
        </authorList>
    </citation>
    <scope>NUCLEOTIDE SEQUENCE [LARGE SCALE GENOMIC DNA]</scope>
    <source>
        <strain evidence="2">UHCC 0037</strain>
    </source>
</reference>
<evidence type="ECO:0000313" key="1">
    <source>
        <dbReference type="EMBL" id="MTJ45201.1"/>
    </source>
</evidence>
<name>A0ACC7SB25_DOLFA</name>
<proteinExistence type="predicted"/>
<accession>A0ACC7SB25</accession>
<evidence type="ECO:0000313" key="2">
    <source>
        <dbReference type="Proteomes" id="UP001517388"/>
    </source>
</evidence>
<comment type="caution">
    <text evidence="1">The sequence shown here is derived from an EMBL/GenBank/DDBJ whole genome shotgun (WGS) entry which is preliminary data.</text>
</comment>